<keyword evidence="3" id="KW-1003">Cell membrane</keyword>
<dbReference type="EC" id="2.4.99.28" evidence="19"/>
<dbReference type="GO" id="GO:0008360">
    <property type="term" value="P:regulation of cell shape"/>
    <property type="evidence" value="ECO:0007669"/>
    <property type="project" value="UniProtKB-KW"/>
</dbReference>
<dbReference type="GO" id="GO:0005886">
    <property type="term" value="C:plasma membrane"/>
    <property type="evidence" value="ECO:0007669"/>
    <property type="project" value="UniProtKB-SubCell"/>
</dbReference>
<feature type="transmembrane region" description="Helical" evidence="22">
    <location>
        <begin position="193"/>
        <end position="213"/>
    </location>
</feature>
<feature type="transmembrane region" description="Helical" evidence="22">
    <location>
        <begin position="277"/>
        <end position="303"/>
    </location>
</feature>
<keyword evidence="6" id="KW-0808">Transferase</keyword>
<comment type="subcellular location">
    <subcellularLocation>
        <location evidence="1">Cell membrane</location>
        <topology evidence="1">Multi-pass membrane protein</topology>
    </subcellularLocation>
</comment>
<evidence type="ECO:0000256" key="15">
    <source>
        <dbReference type="ARBA" id="ARBA00033270"/>
    </source>
</evidence>
<gene>
    <name evidence="23" type="primary">ftsW</name>
    <name evidence="23" type="ORF">GZH47_28690</name>
</gene>
<evidence type="ECO:0000256" key="13">
    <source>
        <dbReference type="ARBA" id="ARBA00023316"/>
    </source>
</evidence>
<dbReference type="InterPro" id="IPR013437">
    <property type="entry name" value="FtsW"/>
</dbReference>
<evidence type="ECO:0000256" key="11">
    <source>
        <dbReference type="ARBA" id="ARBA00023136"/>
    </source>
</evidence>
<evidence type="ECO:0000256" key="14">
    <source>
        <dbReference type="ARBA" id="ARBA00032370"/>
    </source>
</evidence>
<evidence type="ECO:0000256" key="20">
    <source>
        <dbReference type="ARBA" id="ARBA00049902"/>
    </source>
</evidence>
<organism evidence="23 24">
    <name type="scientific">Paenibacillus rhizovicinus</name>
    <dbReference type="NCBI Taxonomy" id="2704463"/>
    <lineage>
        <taxon>Bacteria</taxon>
        <taxon>Bacillati</taxon>
        <taxon>Bacillota</taxon>
        <taxon>Bacilli</taxon>
        <taxon>Bacillales</taxon>
        <taxon>Paenibacillaceae</taxon>
        <taxon>Paenibacillus</taxon>
    </lineage>
</organism>
<keyword evidence="10 22" id="KW-1133">Transmembrane helix</keyword>
<dbReference type="Pfam" id="PF01098">
    <property type="entry name" value="FTSW_RODA_SPOVE"/>
    <property type="match status" value="1"/>
</dbReference>
<reference evidence="23 24" key="1">
    <citation type="submission" date="2020-02" db="EMBL/GenBank/DDBJ databases">
        <title>Paenibacillus sp. nov., isolated from rhizosphere soil of tomato.</title>
        <authorList>
            <person name="Weon H.-Y."/>
            <person name="Lee S.A."/>
        </authorList>
    </citation>
    <scope>NUCLEOTIDE SEQUENCE [LARGE SCALE GENOMIC DNA]</scope>
    <source>
        <strain evidence="23 24">14171R-81</strain>
    </source>
</reference>
<dbReference type="GO" id="GO:0009252">
    <property type="term" value="P:peptidoglycan biosynthetic process"/>
    <property type="evidence" value="ECO:0007669"/>
    <property type="project" value="UniProtKB-KW"/>
</dbReference>
<dbReference type="KEGG" id="prz:GZH47_28690"/>
<evidence type="ECO:0000256" key="9">
    <source>
        <dbReference type="ARBA" id="ARBA00022984"/>
    </source>
</evidence>
<dbReference type="PANTHER" id="PTHR30474:SF2">
    <property type="entry name" value="PEPTIDOGLYCAN GLYCOSYLTRANSFERASE FTSW-RELATED"/>
    <property type="match status" value="1"/>
</dbReference>
<accession>A0A6C0P710</accession>
<comment type="similarity">
    <text evidence="16">Belongs to the SEDS family. FtsW subfamily.</text>
</comment>
<evidence type="ECO:0000256" key="22">
    <source>
        <dbReference type="SAM" id="Phobius"/>
    </source>
</evidence>
<comment type="catalytic activity">
    <reaction evidence="20">
        <text>[GlcNAc-(1-&gt;4)-Mur2Ac(oyl-L-Ala-gamma-D-Glu-L-Lys-D-Ala-D-Ala)](n)-di-trans,octa-cis-undecaprenyl diphosphate + beta-D-GlcNAc-(1-&gt;4)-Mur2Ac(oyl-L-Ala-gamma-D-Glu-L-Lys-D-Ala-D-Ala)-di-trans,octa-cis-undecaprenyl diphosphate = [GlcNAc-(1-&gt;4)-Mur2Ac(oyl-L-Ala-gamma-D-Glu-L-Lys-D-Ala-D-Ala)](n+1)-di-trans,octa-cis-undecaprenyl diphosphate + di-trans,octa-cis-undecaprenyl diphosphate + H(+)</text>
        <dbReference type="Rhea" id="RHEA:23708"/>
        <dbReference type="Rhea" id="RHEA-COMP:9602"/>
        <dbReference type="Rhea" id="RHEA-COMP:9603"/>
        <dbReference type="ChEBI" id="CHEBI:15378"/>
        <dbReference type="ChEBI" id="CHEBI:58405"/>
        <dbReference type="ChEBI" id="CHEBI:60033"/>
        <dbReference type="ChEBI" id="CHEBI:78435"/>
        <dbReference type="EC" id="2.4.99.28"/>
    </reaction>
</comment>
<evidence type="ECO:0000256" key="18">
    <source>
        <dbReference type="ARBA" id="ARBA00041418"/>
    </source>
</evidence>
<dbReference type="NCBIfam" id="TIGR02614">
    <property type="entry name" value="ftsW"/>
    <property type="match status" value="1"/>
</dbReference>
<keyword evidence="9" id="KW-0573">Peptidoglycan synthesis</keyword>
<feature type="transmembrane region" description="Helical" evidence="22">
    <location>
        <begin position="82"/>
        <end position="100"/>
    </location>
</feature>
<dbReference type="InterPro" id="IPR001182">
    <property type="entry name" value="FtsW/RodA"/>
</dbReference>
<dbReference type="GO" id="GO:0051301">
    <property type="term" value="P:cell division"/>
    <property type="evidence" value="ECO:0007669"/>
    <property type="project" value="UniProtKB-KW"/>
</dbReference>
<feature type="transmembrane region" description="Helical" evidence="22">
    <location>
        <begin position="352"/>
        <end position="373"/>
    </location>
</feature>
<dbReference type="GO" id="GO:0008955">
    <property type="term" value="F:peptidoglycan glycosyltransferase activity"/>
    <property type="evidence" value="ECO:0007669"/>
    <property type="project" value="UniProtKB-EC"/>
</dbReference>
<keyword evidence="24" id="KW-1185">Reference proteome</keyword>
<dbReference type="GO" id="GO:0032153">
    <property type="term" value="C:cell division site"/>
    <property type="evidence" value="ECO:0007669"/>
    <property type="project" value="TreeGrafter"/>
</dbReference>
<evidence type="ECO:0000256" key="5">
    <source>
        <dbReference type="ARBA" id="ARBA00022676"/>
    </source>
</evidence>
<keyword evidence="7 22" id="KW-0812">Transmembrane</keyword>
<sequence length="392" mass="42609">MKPKTNGLRGRPDFLLLVLTLLLVGFGLIMVFSASSNTAAISKSNNFDALYFTKRQLEFAVLGTFSMFVVMNIPYTAFKKGFIVYFFPVLIMLILVPFIGKNLNGARSWFGIGSLGIQPTEFAKLGLVLYLGSLIAKKGEKFRDFKRGLIPVFLIIAVICGLIMMQPDLGACIVIAGASLIVIVAGGANLKQLFLSSIIIGSIVAALVSISMLHDPDSWTYRINRFTAFMDPTSDMQNTTYHLSRSLEALGHGGITGAGFGHSIQKLDYMPYPYSDFIFSVIGEEFGFIGSLLFLLFYLFFIWRGMIVALRCPDTYGTIVGVGIVGLIAVQAIVNIGGVTGAMPLTGVTLPFISHGGSSLIVCLLGMGILLSISREYNRPEKTSARPRTNTK</sequence>
<keyword evidence="11 22" id="KW-0472">Membrane</keyword>
<evidence type="ECO:0000256" key="7">
    <source>
        <dbReference type="ARBA" id="ARBA00022692"/>
    </source>
</evidence>
<comment type="pathway">
    <text evidence="2">Cell wall biogenesis; peptidoglycan biosynthesis.</text>
</comment>
<evidence type="ECO:0000256" key="8">
    <source>
        <dbReference type="ARBA" id="ARBA00022960"/>
    </source>
</evidence>
<evidence type="ECO:0000256" key="3">
    <source>
        <dbReference type="ARBA" id="ARBA00022475"/>
    </source>
</evidence>
<protein>
    <recommendedName>
        <fullName evidence="17">Probable peptidoglycan glycosyltransferase FtsW</fullName>
        <ecNumber evidence="19">2.4.99.28</ecNumber>
    </recommendedName>
    <alternativeName>
        <fullName evidence="18">Cell division protein FtsW</fullName>
    </alternativeName>
    <alternativeName>
        <fullName evidence="15">Cell wall polymerase</fullName>
    </alternativeName>
    <alternativeName>
        <fullName evidence="14">Peptidoglycan polymerase</fullName>
    </alternativeName>
</protein>
<dbReference type="GO" id="GO:0015648">
    <property type="term" value="F:lipid-linked peptidoglycan transporter activity"/>
    <property type="evidence" value="ECO:0007669"/>
    <property type="project" value="TreeGrafter"/>
</dbReference>
<feature type="transmembrane region" description="Helical" evidence="22">
    <location>
        <begin position="112"/>
        <end position="136"/>
    </location>
</feature>
<keyword evidence="8" id="KW-0133">Cell shape</keyword>
<evidence type="ECO:0000256" key="6">
    <source>
        <dbReference type="ARBA" id="ARBA00022679"/>
    </source>
</evidence>
<evidence type="ECO:0000256" key="16">
    <source>
        <dbReference type="ARBA" id="ARBA00038053"/>
    </source>
</evidence>
<evidence type="ECO:0000313" key="23">
    <source>
        <dbReference type="EMBL" id="QHW34380.1"/>
    </source>
</evidence>
<evidence type="ECO:0000256" key="21">
    <source>
        <dbReference type="ARBA" id="ARBA00049966"/>
    </source>
</evidence>
<comment type="function">
    <text evidence="21">Peptidoglycan polymerase that is essential for cell division.</text>
</comment>
<feature type="transmembrane region" description="Helical" evidence="22">
    <location>
        <begin position="56"/>
        <end position="75"/>
    </location>
</feature>
<dbReference type="Proteomes" id="UP000479114">
    <property type="component" value="Chromosome"/>
</dbReference>
<dbReference type="PANTHER" id="PTHR30474">
    <property type="entry name" value="CELL CYCLE PROTEIN"/>
    <property type="match status" value="1"/>
</dbReference>
<evidence type="ECO:0000256" key="1">
    <source>
        <dbReference type="ARBA" id="ARBA00004651"/>
    </source>
</evidence>
<evidence type="ECO:0000256" key="4">
    <source>
        <dbReference type="ARBA" id="ARBA00022618"/>
    </source>
</evidence>
<evidence type="ECO:0000256" key="17">
    <source>
        <dbReference type="ARBA" id="ARBA00041185"/>
    </source>
</evidence>
<evidence type="ECO:0000256" key="12">
    <source>
        <dbReference type="ARBA" id="ARBA00023306"/>
    </source>
</evidence>
<proteinExistence type="inferred from homology"/>
<evidence type="ECO:0000256" key="10">
    <source>
        <dbReference type="ARBA" id="ARBA00022989"/>
    </source>
</evidence>
<feature type="transmembrane region" description="Helical" evidence="22">
    <location>
        <begin position="315"/>
        <end position="340"/>
    </location>
</feature>
<keyword evidence="4" id="KW-0132">Cell division</keyword>
<dbReference type="RefSeq" id="WP_162644382.1">
    <property type="nucleotide sequence ID" value="NZ_CP048286.1"/>
</dbReference>
<dbReference type="GO" id="GO:0071555">
    <property type="term" value="P:cell wall organization"/>
    <property type="evidence" value="ECO:0007669"/>
    <property type="project" value="UniProtKB-KW"/>
</dbReference>
<dbReference type="EMBL" id="CP048286">
    <property type="protein sequence ID" value="QHW34380.1"/>
    <property type="molecule type" value="Genomic_DNA"/>
</dbReference>
<feature type="transmembrane region" description="Helical" evidence="22">
    <location>
        <begin position="171"/>
        <end position="188"/>
    </location>
</feature>
<evidence type="ECO:0000313" key="24">
    <source>
        <dbReference type="Proteomes" id="UP000479114"/>
    </source>
</evidence>
<evidence type="ECO:0000256" key="2">
    <source>
        <dbReference type="ARBA" id="ARBA00004752"/>
    </source>
</evidence>
<dbReference type="AlphaFoldDB" id="A0A6C0P710"/>
<evidence type="ECO:0000256" key="19">
    <source>
        <dbReference type="ARBA" id="ARBA00044770"/>
    </source>
</evidence>
<keyword evidence="13" id="KW-0961">Cell wall biogenesis/degradation</keyword>
<keyword evidence="5" id="KW-0328">Glycosyltransferase</keyword>
<feature type="transmembrane region" description="Helical" evidence="22">
    <location>
        <begin position="148"/>
        <end position="165"/>
    </location>
</feature>
<name>A0A6C0P710_9BACL</name>
<keyword evidence="12" id="KW-0131">Cell cycle</keyword>